<dbReference type="VEuPathDB" id="FungiDB:PLEOSDRAFT_153975"/>
<gene>
    <name evidence="1" type="ORF">PLEOSDRAFT_153975</name>
</gene>
<dbReference type="InParanoid" id="A0A067P794"/>
<evidence type="ECO:0000313" key="2">
    <source>
        <dbReference type="Proteomes" id="UP000027073"/>
    </source>
</evidence>
<dbReference type="HOGENOM" id="CLU_2776992_0_0_1"/>
<dbReference type="EMBL" id="KL198005">
    <property type="protein sequence ID" value="KDQ31761.1"/>
    <property type="molecule type" value="Genomic_DNA"/>
</dbReference>
<sequence length="69" mass="7948">MQARKRKLSTHSPRLDTIIQGEELATFCDKNDDEDEAIYDLYDPELFAGLPVVLQLIGRTLLMRRVSLQ</sequence>
<organism evidence="1 2">
    <name type="scientific">Pleurotus ostreatus (strain PC15)</name>
    <name type="common">Oyster mushroom</name>
    <dbReference type="NCBI Taxonomy" id="1137138"/>
    <lineage>
        <taxon>Eukaryota</taxon>
        <taxon>Fungi</taxon>
        <taxon>Dikarya</taxon>
        <taxon>Basidiomycota</taxon>
        <taxon>Agaricomycotina</taxon>
        <taxon>Agaricomycetes</taxon>
        <taxon>Agaricomycetidae</taxon>
        <taxon>Agaricales</taxon>
        <taxon>Pleurotineae</taxon>
        <taxon>Pleurotaceae</taxon>
        <taxon>Pleurotus</taxon>
    </lineage>
</organism>
<evidence type="ECO:0000313" key="1">
    <source>
        <dbReference type="EMBL" id="KDQ31761.1"/>
    </source>
</evidence>
<accession>A0A067P794</accession>
<proteinExistence type="predicted"/>
<reference evidence="2" key="1">
    <citation type="journal article" date="2014" name="Proc. Natl. Acad. Sci. U.S.A.">
        <title>Extensive sampling of basidiomycete genomes demonstrates inadequacy of the white-rot/brown-rot paradigm for wood decay fungi.</title>
        <authorList>
            <person name="Riley R."/>
            <person name="Salamov A.A."/>
            <person name="Brown D.W."/>
            <person name="Nagy L.G."/>
            <person name="Floudas D."/>
            <person name="Held B.W."/>
            <person name="Levasseur A."/>
            <person name="Lombard V."/>
            <person name="Morin E."/>
            <person name="Otillar R."/>
            <person name="Lindquist E.A."/>
            <person name="Sun H."/>
            <person name="LaButti K.M."/>
            <person name="Schmutz J."/>
            <person name="Jabbour D."/>
            <person name="Luo H."/>
            <person name="Baker S.E."/>
            <person name="Pisabarro A.G."/>
            <person name="Walton J.D."/>
            <person name="Blanchette R.A."/>
            <person name="Henrissat B."/>
            <person name="Martin F."/>
            <person name="Cullen D."/>
            <person name="Hibbett D.S."/>
            <person name="Grigoriev I.V."/>
        </authorList>
    </citation>
    <scope>NUCLEOTIDE SEQUENCE [LARGE SCALE GENOMIC DNA]</scope>
    <source>
        <strain evidence="2">PC15</strain>
    </source>
</reference>
<protein>
    <submittedName>
        <fullName evidence="1">Uncharacterized protein</fullName>
    </submittedName>
</protein>
<name>A0A067P794_PLEO1</name>
<dbReference type="AlphaFoldDB" id="A0A067P794"/>
<dbReference type="Proteomes" id="UP000027073">
    <property type="component" value="Unassembled WGS sequence"/>
</dbReference>